<dbReference type="Gene3D" id="3.40.50.150">
    <property type="entry name" value="Vaccinia Virus protein VP39"/>
    <property type="match status" value="1"/>
</dbReference>
<dbReference type="GO" id="GO:0008168">
    <property type="term" value="F:methyltransferase activity"/>
    <property type="evidence" value="ECO:0007669"/>
    <property type="project" value="UniProtKB-KW"/>
</dbReference>
<keyword evidence="3" id="KW-0808">Transferase</keyword>
<dbReference type="GO" id="GO:0032259">
    <property type="term" value="P:methylation"/>
    <property type="evidence" value="ECO:0007669"/>
    <property type="project" value="UniProtKB-KW"/>
</dbReference>
<dbReference type="InterPro" id="IPR029063">
    <property type="entry name" value="SAM-dependent_MTases_sf"/>
</dbReference>
<comment type="caution">
    <text evidence="3">The sequence shown here is derived from an EMBL/GenBank/DDBJ whole genome shotgun (WGS) entry which is preliminary data.</text>
</comment>
<keyword evidence="3" id="KW-0489">Methyltransferase</keyword>
<evidence type="ECO:0000256" key="1">
    <source>
        <dbReference type="SAM" id="Coils"/>
    </source>
</evidence>
<dbReference type="Pfam" id="PF13489">
    <property type="entry name" value="Methyltransf_23"/>
    <property type="match status" value="1"/>
</dbReference>
<keyword evidence="1" id="KW-0175">Coiled coil</keyword>
<feature type="non-terminal residue" evidence="3">
    <location>
        <position position="1"/>
    </location>
</feature>
<accession>A0ABV6C4M2</accession>
<feature type="region of interest" description="Disordered" evidence="2">
    <location>
        <begin position="253"/>
        <end position="273"/>
    </location>
</feature>
<organism evidence="3 4">
    <name type="scientific">Aciditerrimonas ferrireducens</name>
    <dbReference type="NCBI Taxonomy" id="667306"/>
    <lineage>
        <taxon>Bacteria</taxon>
        <taxon>Bacillati</taxon>
        <taxon>Actinomycetota</taxon>
        <taxon>Acidimicrobiia</taxon>
        <taxon>Acidimicrobiales</taxon>
        <taxon>Acidimicrobiaceae</taxon>
        <taxon>Aciditerrimonas</taxon>
    </lineage>
</organism>
<evidence type="ECO:0000313" key="3">
    <source>
        <dbReference type="EMBL" id="MFC0082645.1"/>
    </source>
</evidence>
<feature type="coiled-coil region" evidence="1">
    <location>
        <begin position="479"/>
        <end position="513"/>
    </location>
</feature>
<keyword evidence="4" id="KW-1185">Reference proteome</keyword>
<reference evidence="3 4" key="1">
    <citation type="submission" date="2024-09" db="EMBL/GenBank/DDBJ databases">
        <authorList>
            <person name="Sun Q."/>
            <person name="Mori K."/>
        </authorList>
    </citation>
    <scope>NUCLEOTIDE SEQUENCE [LARGE SCALE GENOMIC DNA]</scope>
    <source>
        <strain evidence="3 4">JCM 15389</strain>
    </source>
</reference>
<proteinExistence type="predicted"/>
<sequence length="539" mass="56893">LLAALAARGHETLRADLAAGPALGGPLQAALGGRPVAGVVLADVLEHLVDPLGLLHLAHALCEPSGAALVVSVPNVTHRDLAAKLLAGRFDQTPTGLLDETHLRFLDPASLDRLLRAGGFTELERLDLPLERSDQWFPPDLAHLAPGAPLADLLRSVAGQRPGATTNQFVRAYRPGSRPDERSARASLLVDRDRVGREGPFLSVVLPVPVVVEEGRWAARPEADPVLAEAALSLAAQEDPDLEVLLLPVPGERPDLWSPGDPGAAPPWPTGSEPAPEAWLPQGLLDRTRWVPTIGPRFVAEGLGPAIRAARGPAVGVLAGAVVQADWVGTFRSLAEAIPGAVLRAGVGVQRGRPVTWPGANGPQPGFEPTEWPQPDAGVVDWLAWALTPDDLVLPAGSGFALPLRCGLDLEAMAEGLPDAEPLSALALRLAAWCGLAQAPAFTSLRRLPVPGAPPTVRGVQVVRDWLVRQWVPLGPPQLTELLRALDQARQAAQGAAAEAARLRQELAALQASRSWQVTAPLRRATGLLRRLRALGAQR</sequence>
<gene>
    <name evidence="3" type="ORF">ACFFRE_10925</name>
</gene>
<name>A0ABV6C4M2_9ACTN</name>
<dbReference type="RefSeq" id="WP_377790259.1">
    <property type="nucleotide sequence ID" value="NZ_JBHLYQ010000128.1"/>
</dbReference>
<evidence type="ECO:0000256" key="2">
    <source>
        <dbReference type="SAM" id="MobiDB-lite"/>
    </source>
</evidence>
<evidence type="ECO:0000313" key="4">
    <source>
        <dbReference type="Proteomes" id="UP001589788"/>
    </source>
</evidence>
<protein>
    <submittedName>
        <fullName evidence="3">Methyltransferase domain-containing protein</fullName>
    </submittedName>
</protein>
<dbReference type="SUPFAM" id="SSF53335">
    <property type="entry name" value="S-adenosyl-L-methionine-dependent methyltransferases"/>
    <property type="match status" value="1"/>
</dbReference>
<dbReference type="EMBL" id="JBHLYQ010000128">
    <property type="protein sequence ID" value="MFC0082645.1"/>
    <property type="molecule type" value="Genomic_DNA"/>
</dbReference>
<dbReference type="Proteomes" id="UP001589788">
    <property type="component" value="Unassembled WGS sequence"/>
</dbReference>